<evidence type="ECO:0000313" key="4">
    <source>
        <dbReference type="Proteomes" id="UP000295043"/>
    </source>
</evidence>
<dbReference type="Proteomes" id="UP000295043">
    <property type="component" value="Unassembled WGS sequence"/>
</dbReference>
<feature type="transmembrane region" description="Helical" evidence="2">
    <location>
        <begin position="42"/>
        <end position="60"/>
    </location>
</feature>
<dbReference type="RefSeq" id="WP_234879192.1">
    <property type="nucleotide sequence ID" value="NZ_SLVU01000008.1"/>
</dbReference>
<evidence type="ECO:0000256" key="2">
    <source>
        <dbReference type="SAM" id="Phobius"/>
    </source>
</evidence>
<name>A0A4R2BTU2_9HYPH</name>
<keyword evidence="2" id="KW-0472">Membrane</keyword>
<proteinExistence type="predicted"/>
<gene>
    <name evidence="3" type="ORF">EV184_10884</name>
</gene>
<dbReference type="EMBL" id="SLVU01000008">
    <property type="protein sequence ID" value="TCN30213.1"/>
    <property type="molecule type" value="Genomic_DNA"/>
</dbReference>
<evidence type="ECO:0000313" key="3">
    <source>
        <dbReference type="EMBL" id="TCN30213.1"/>
    </source>
</evidence>
<protein>
    <recommendedName>
        <fullName evidence="5">Succinoglycan biosynthesis protein ExoI</fullName>
    </recommendedName>
</protein>
<evidence type="ECO:0000256" key="1">
    <source>
        <dbReference type="SAM" id="MobiDB-lite"/>
    </source>
</evidence>
<accession>A0A4R2BTU2</accession>
<organism evidence="3 4">
    <name type="scientific">Sinorhizobium americanum</name>
    <dbReference type="NCBI Taxonomy" id="194963"/>
    <lineage>
        <taxon>Bacteria</taxon>
        <taxon>Pseudomonadati</taxon>
        <taxon>Pseudomonadota</taxon>
        <taxon>Alphaproteobacteria</taxon>
        <taxon>Hyphomicrobiales</taxon>
        <taxon>Rhizobiaceae</taxon>
        <taxon>Sinorhizobium/Ensifer group</taxon>
        <taxon>Sinorhizobium</taxon>
    </lineage>
</organism>
<comment type="caution">
    <text evidence="3">The sequence shown here is derived from an EMBL/GenBank/DDBJ whole genome shotgun (WGS) entry which is preliminary data.</text>
</comment>
<keyword evidence="2" id="KW-0812">Transmembrane</keyword>
<sequence>MGIVVDFDPRKQRKRKVRSSGPSRPHTGYARKLPVKDQLREWIPGVALVTGITILAAAMLTSPMASGIGCDIKGNVSTTGERIFHVPGQEYYRETVVNLLRGERWFCTEEAAREAGWRKAYR</sequence>
<evidence type="ECO:0008006" key="5">
    <source>
        <dbReference type="Google" id="ProtNLM"/>
    </source>
</evidence>
<feature type="region of interest" description="Disordered" evidence="1">
    <location>
        <begin position="1"/>
        <end position="30"/>
    </location>
</feature>
<keyword evidence="2" id="KW-1133">Transmembrane helix</keyword>
<dbReference type="AlphaFoldDB" id="A0A4R2BTU2"/>
<reference evidence="3 4" key="1">
    <citation type="submission" date="2019-03" db="EMBL/GenBank/DDBJ databases">
        <title>Genomic Encyclopedia of Type Strains, Phase IV (KMG-V): Genome sequencing to study the core and pangenomes of soil and plant-associated prokaryotes.</title>
        <authorList>
            <person name="Whitman W."/>
        </authorList>
    </citation>
    <scope>NUCLEOTIDE SEQUENCE [LARGE SCALE GENOMIC DNA]</scope>
    <source>
        <strain evidence="3 4">23C40</strain>
    </source>
</reference>